<dbReference type="Proteomes" id="UP000008367">
    <property type="component" value="Unassembled WGS sequence"/>
</dbReference>
<accession>A0A454CY73</accession>
<evidence type="ECO:0000313" key="1">
    <source>
        <dbReference type="EMBL" id="EKM31338.1"/>
    </source>
</evidence>
<protein>
    <submittedName>
        <fullName evidence="1">Uncharacterized protein</fullName>
    </submittedName>
</protein>
<reference evidence="1 2" key="1">
    <citation type="submission" date="2012-10" db="EMBL/GenBank/DDBJ databases">
        <title>Genome sequence of Vibrio Cholerae HENC-02.</title>
        <authorList>
            <person name="Eppinger M."/>
            <person name="Hasan N.A."/>
            <person name="Sengamalay N."/>
            <person name="Hine E."/>
            <person name="Su Q."/>
            <person name="Daugherty S.C."/>
            <person name="Young S."/>
            <person name="Sadzewicz L."/>
            <person name="Tallon L."/>
            <person name="Cebula T.A."/>
            <person name="Ravel J."/>
            <person name="Colwell R.R."/>
        </authorList>
    </citation>
    <scope>NUCLEOTIDE SEQUENCE [LARGE SCALE GENOMIC DNA]</scope>
    <source>
        <strain evidence="1 2">HENC-02</strain>
    </source>
</reference>
<name>A0A454CY73_VIBHA</name>
<sequence length="39" mass="4281">MLAWLGFEGSVEPSQKLATNTLRCFLCSRVNDNGLNHAS</sequence>
<proteinExistence type="predicted"/>
<evidence type="ECO:0000313" key="2">
    <source>
        <dbReference type="Proteomes" id="UP000008367"/>
    </source>
</evidence>
<dbReference type="AlphaFoldDB" id="A0A454CY73"/>
<comment type="caution">
    <text evidence="1">The sequence shown here is derived from an EMBL/GenBank/DDBJ whole genome shotgun (WGS) entry which is preliminary data.</text>
</comment>
<gene>
    <name evidence="1" type="ORF">VCHENC02_3010</name>
</gene>
<organism evidence="1 2">
    <name type="scientific">Vibrio harveyi</name>
    <name type="common">Beneckea harveyi</name>
    <dbReference type="NCBI Taxonomy" id="669"/>
    <lineage>
        <taxon>Bacteria</taxon>
        <taxon>Pseudomonadati</taxon>
        <taxon>Pseudomonadota</taxon>
        <taxon>Gammaproteobacteria</taxon>
        <taxon>Vibrionales</taxon>
        <taxon>Vibrionaceae</taxon>
        <taxon>Vibrio</taxon>
    </lineage>
</organism>
<dbReference type="EMBL" id="AJSR01001238">
    <property type="protein sequence ID" value="EKM31338.1"/>
    <property type="molecule type" value="Genomic_DNA"/>
</dbReference>